<dbReference type="HOGENOM" id="CLU_077601_4_1_11"/>
<evidence type="ECO:0000256" key="1">
    <source>
        <dbReference type="ARBA" id="ARBA00022729"/>
    </source>
</evidence>
<dbReference type="PANTHER" id="PTHR21666">
    <property type="entry name" value="PEPTIDASE-RELATED"/>
    <property type="match status" value="1"/>
</dbReference>
<evidence type="ECO:0000313" key="5">
    <source>
        <dbReference type="Proteomes" id="UP000006640"/>
    </source>
</evidence>
<dbReference type="PANTHER" id="PTHR21666:SF289">
    <property type="entry name" value="L-ALA--D-GLU ENDOPEPTIDASE"/>
    <property type="match status" value="1"/>
</dbReference>
<dbReference type="Proteomes" id="UP000006640">
    <property type="component" value="Chromosome"/>
</dbReference>
<dbReference type="STRING" id="469371.Tbis_0988"/>
<dbReference type="InterPro" id="IPR011055">
    <property type="entry name" value="Dup_hybrid_motif"/>
</dbReference>
<keyword evidence="5" id="KW-1185">Reference proteome</keyword>
<gene>
    <name evidence="4" type="ordered locus">Tbis_0988</name>
</gene>
<accession>D6Y7B6</accession>
<name>D6Y7B6_THEBD</name>
<dbReference type="EMBL" id="CP001874">
    <property type="protein sequence ID" value="ADG87711.1"/>
    <property type="molecule type" value="Genomic_DNA"/>
</dbReference>
<dbReference type="InterPro" id="IPR016047">
    <property type="entry name" value="M23ase_b-sheet_dom"/>
</dbReference>
<dbReference type="eggNOG" id="COG0739">
    <property type="taxonomic scope" value="Bacteria"/>
</dbReference>
<sequence>MSGASPWGPGSPAADPGPGADAVRGTAPAPDWRWPLAGHPNVIRRFDPPARPWLSGHRGVDLAARAGQEVRAAGAGLVLIADRVVDRGVVSIRHRDGLRTTYLPVRPLVRQGQRVAAGQVIGVIEAAGGWAGHCPEVCLHWGLIHRDRYLDPLLLLGMGQVRLLPNRPTRGPGH</sequence>
<feature type="domain" description="M23ase beta-sheet core" evidence="3">
    <location>
        <begin position="56"/>
        <end position="152"/>
    </location>
</feature>
<dbReference type="GO" id="GO:0004222">
    <property type="term" value="F:metalloendopeptidase activity"/>
    <property type="evidence" value="ECO:0007669"/>
    <property type="project" value="TreeGrafter"/>
</dbReference>
<dbReference type="CDD" id="cd12797">
    <property type="entry name" value="M23_peptidase"/>
    <property type="match status" value="1"/>
</dbReference>
<evidence type="ECO:0000256" key="2">
    <source>
        <dbReference type="SAM" id="MobiDB-lite"/>
    </source>
</evidence>
<dbReference type="AlphaFoldDB" id="D6Y7B6"/>
<dbReference type="InterPro" id="IPR050570">
    <property type="entry name" value="Cell_wall_metabolism_enzyme"/>
</dbReference>
<feature type="region of interest" description="Disordered" evidence="2">
    <location>
        <begin position="1"/>
        <end position="31"/>
    </location>
</feature>
<dbReference type="Gene3D" id="2.70.70.10">
    <property type="entry name" value="Glucose Permease (Domain IIA)"/>
    <property type="match status" value="1"/>
</dbReference>
<proteinExistence type="predicted"/>
<feature type="compositionally biased region" description="Low complexity" evidence="2">
    <location>
        <begin position="1"/>
        <end position="22"/>
    </location>
</feature>
<reference evidence="4 5" key="1">
    <citation type="submission" date="2010-01" db="EMBL/GenBank/DDBJ databases">
        <title>The complete genome of Thermobispora bispora DSM 43833.</title>
        <authorList>
            <consortium name="US DOE Joint Genome Institute (JGI-PGF)"/>
            <person name="Lucas S."/>
            <person name="Copeland A."/>
            <person name="Lapidus A."/>
            <person name="Glavina del Rio T."/>
            <person name="Dalin E."/>
            <person name="Tice H."/>
            <person name="Bruce D."/>
            <person name="Goodwin L."/>
            <person name="Pitluck S."/>
            <person name="Kyrpides N."/>
            <person name="Mavromatis K."/>
            <person name="Ivanova N."/>
            <person name="Mikhailova N."/>
            <person name="Chertkov O."/>
            <person name="Brettin T."/>
            <person name="Detter J.C."/>
            <person name="Han C."/>
            <person name="Larimer F."/>
            <person name="Land M."/>
            <person name="Hauser L."/>
            <person name="Markowitz V."/>
            <person name="Cheng J.-F."/>
            <person name="Hugenholtz P."/>
            <person name="Woyke T."/>
            <person name="Wu D."/>
            <person name="Jando M."/>
            <person name="Schneider S."/>
            <person name="Klenk H.-P."/>
            <person name="Eisen J.A."/>
        </authorList>
    </citation>
    <scope>NUCLEOTIDE SEQUENCE [LARGE SCALE GENOMIC DNA]</scope>
    <source>
        <strain evidence="5">ATCC 19993 / DSM 43833 / CBS 139.67 / JCM 10125 / KCTC 9307 / NBRC 14880 / R51</strain>
    </source>
</reference>
<dbReference type="SUPFAM" id="SSF51261">
    <property type="entry name" value="Duplicated hybrid motif"/>
    <property type="match status" value="1"/>
</dbReference>
<evidence type="ECO:0000259" key="3">
    <source>
        <dbReference type="Pfam" id="PF01551"/>
    </source>
</evidence>
<protein>
    <submittedName>
        <fullName evidence="4">Peptidase M23</fullName>
    </submittedName>
</protein>
<organism evidence="4 5">
    <name type="scientific">Thermobispora bispora (strain ATCC 19993 / DSM 43833 / CBS 139.67 / JCM 10125 / KCTC 9307 / NBRC 14880 / R51)</name>
    <dbReference type="NCBI Taxonomy" id="469371"/>
    <lineage>
        <taxon>Bacteria</taxon>
        <taxon>Bacillati</taxon>
        <taxon>Actinomycetota</taxon>
        <taxon>Actinomycetes</taxon>
        <taxon>Streptosporangiales</taxon>
        <taxon>Streptosporangiaceae</taxon>
        <taxon>Thermobispora</taxon>
    </lineage>
</organism>
<keyword evidence="1" id="KW-0732">Signal</keyword>
<dbReference type="KEGG" id="tbi:Tbis_0988"/>
<evidence type="ECO:0000313" key="4">
    <source>
        <dbReference type="EMBL" id="ADG87711.1"/>
    </source>
</evidence>
<dbReference type="Pfam" id="PF01551">
    <property type="entry name" value="Peptidase_M23"/>
    <property type="match status" value="1"/>
</dbReference>